<keyword evidence="5" id="KW-0813">Transport</keyword>
<dbReference type="InterPro" id="IPR017384">
    <property type="entry name" value="NADH_Ub_cplx-1_asu_su-1"/>
</dbReference>
<evidence type="ECO:0000256" key="10">
    <source>
        <dbReference type="ARBA" id="ARBA00022989"/>
    </source>
</evidence>
<keyword evidence="11" id="KW-0496">Mitochondrion</keyword>
<evidence type="ECO:0000313" key="15">
    <source>
        <dbReference type="Proteomes" id="UP001150907"/>
    </source>
</evidence>
<keyword evidence="7 13" id="KW-0812">Transmembrane</keyword>
<evidence type="ECO:0000256" key="3">
    <source>
        <dbReference type="ARBA" id="ARBA00009960"/>
    </source>
</evidence>
<dbReference type="AlphaFoldDB" id="A0A9W8BHA7"/>
<evidence type="ECO:0000256" key="1">
    <source>
        <dbReference type="ARBA" id="ARBA00003195"/>
    </source>
</evidence>
<accession>A0A9W8BHA7</accession>
<dbReference type="Proteomes" id="UP001150907">
    <property type="component" value="Unassembled WGS sequence"/>
</dbReference>
<dbReference type="EMBL" id="JANBQF010000047">
    <property type="protein sequence ID" value="KAJ2006799.1"/>
    <property type="molecule type" value="Genomic_DNA"/>
</dbReference>
<gene>
    <name evidence="14" type="ORF">H4R26_001166</name>
</gene>
<feature type="transmembrane region" description="Helical" evidence="13">
    <location>
        <begin position="7"/>
        <end position="28"/>
    </location>
</feature>
<evidence type="ECO:0000256" key="12">
    <source>
        <dbReference type="ARBA" id="ARBA00023136"/>
    </source>
</evidence>
<evidence type="ECO:0000256" key="8">
    <source>
        <dbReference type="ARBA" id="ARBA00022792"/>
    </source>
</evidence>
<evidence type="ECO:0000256" key="2">
    <source>
        <dbReference type="ARBA" id="ARBA00004298"/>
    </source>
</evidence>
<proteinExistence type="inferred from homology"/>
<sequence>MPVPFESLIPFAIISGMFLVTGTGIQYAQNKRNEGKTVRYSVDDWDHKMMQRDKQLTGTLRGQVDAPVASEEFKVNSSWKVYESLRNDFA</sequence>
<dbReference type="PANTHER" id="PTHR17098">
    <property type="entry name" value="NADH-UBIQUINONE OXIDOREDUCTASE MWFE SUBUNIT"/>
    <property type="match status" value="1"/>
</dbReference>
<name>A0A9W8BHA7_9FUNG</name>
<evidence type="ECO:0000256" key="11">
    <source>
        <dbReference type="ARBA" id="ARBA00023128"/>
    </source>
</evidence>
<keyword evidence="12 13" id="KW-0472">Membrane</keyword>
<evidence type="ECO:0000256" key="13">
    <source>
        <dbReference type="SAM" id="Phobius"/>
    </source>
</evidence>
<comment type="subcellular location">
    <subcellularLocation>
        <location evidence="2">Mitochondrion inner membrane</location>
        <topology evidence="2">Single-pass membrane protein</topology>
        <orientation evidence="2">Matrix side</orientation>
    </subcellularLocation>
</comment>
<dbReference type="GO" id="GO:0005743">
    <property type="term" value="C:mitochondrial inner membrane"/>
    <property type="evidence" value="ECO:0007669"/>
    <property type="project" value="UniProtKB-SubCell"/>
</dbReference>
<comment type="function">
    <text evidence="1">Accessory subunit of the mitochondrial membrane respiratory chain NADH dehydrogenase (Complex I), that is believed not to be involved in catalysis. Complex I functions in the transfer of electrons from NADH to the respiratory chain. The immediate electron acceptor for the enzyme is believed to be ubiquinone.</text>
</comment>
<evidence type="ECO:0000313" key="14">
    <source>
        <dbReference type="EMBL" id="KAJ2006799.1"/>
    </source>
</evidence>
<evidence type="ECO:0000256" key="6">
    <source>
        <dbReference type="ARBA" id="ARBA00022660"/>
    </source>
</evidence>
<evidence type="ECO:0000256" key="4">
    <source>
        <dbReference type="ARBA" id="ARBA00016392"/>
    </source>
</evidence>
<evidence type="ECO:0000256" key="5">
    <source>
        <dbReference type="ARBA" id="ARBA00022448"/>
    </source>
</evidence>
<evidence type="ECO:0000256" key="9">
    <source>
        <dbReference type="ARBA" id="ARBA00022982"/>
    </source>
</evidence>
<keyword evidence="10 13" id="KW-1133">Transmembrane helix</keyword>
<reference evidence="14" key="1">
    <citation type="submission" date="2022-07" db="EMBL/GenBank/DDBJ databases">
        <title>Phylogenomic reconstructions and comparative analyses of Kickxellomycotina fungi.</title>
        <authorList>
            <person name="Reynolds N.K."/>
            <person name="Stajich J.E."/>
            <person name="Barry K."/>
            <person name="Grigoriev I.V."/>
            <person name="Crous P."/>
            <person name="Smith M.E."/>
        </authorList>
    </citation>
    <scope>NUCLEOTIDE SEQUENCE</scope>
    <source>
        <strain evidence="14">IMI 214461</strain>
    </source>
</reference>
<dbReference type="PANTHER" id="PTHR17098:SF2">
    <property type="entry name" value="NADH DEHYDROGENASE [UBIQUINONE] 1 ALPHA SUBCOMPLEX SUBUNIT 1"/>
    <property type="match status" value="1"/>
</dbReference>
<comment type="caution">
    <text evidence="14">The sequence shown here is derived from an EMBL/GenBank/DDBJ whole genome shotgun (WGS) entry which is preliminary data.</text>
</comment>
<evidence type="ECO:0000256" key="7">
    <source>
        <dbReference type="ARBA" id="ARBA00022692"/>
    </source>
</evidence>
<organism evidence="14 15">
    <name type="scientific">Coemansia thaxteri</name>
    <dbReference type="NCBI Taxonomy" id="2663907"/>
    <lineage>
        <taxon>Eukaryota</taxon>
        <taxon>Fungi</taxon>
        <taxon>Fungi incertae sedis</taxon>
        <taxon>Zoopagomycota</taxon>
        <taxon>Kickxellomycotina</taxon>
        <taxon>Kickxellomycetes</taxon>
        <taxon>Kickxellales</taxon>
        <taxon>Kickxellaceae</taxon>
        <taxon>Coemansia</taxon>
    </lineage>
</organism>
<dbReference type="Pfam" id="PF15879">
    <property type="entry name" value="MWFE"/>
    <property type="match status" value="1"/>
</dbReference>
<keyword evidence="8" id="KW-0999">Mitochondrion inner membrane</keyword>
<dbReference type="OrthoDB" id="1920692at2759"/>
<protein>
    <recommendedName>
        <fullName evidence="4">NADH dehydrogenase [ubiquinone] 1 alpha subcomplex subunit 1</fullName>
    </recommendedName>
</protein>
<keyword evidence="15" id="KW-1185">Reference proteome</keyword>
<keyword evidence="6" id="KW-0679">Respiratory chain</keyword>
<comment type="similarity">
    <text evidence="3">Belongs to the complex I NDUFA1 subunit family.</text>
</comment>
<keyword evidence="9" id="KW-0249">Electron transport</keyword>